<reference evidence="3 4" key="1">
    <citation type="journal article" date="2018" name="Nat. Ecol. Evol.">
        <title>Shark genomes provide insights into elasmobranch evolution and the origin of vertebrates.</title>
        <authorList>
            <person name="Hara Y"/>
            <person name="Yamaguchi K"/>
            <person name="Onimaru K"/>
            <person name="Kadota M"/>
            <person name="Koyanagi M"/>
            <person name="Keeley SD"/>
            <person name="Tatsumi K"/>
            <person name="Tanaka K"/>
            <person name="Motone F"/>
            <person name="Kageyama Y"/>
            <person name="Nozu R"/>
            <person name="Adachi N"/>
            <person name="Nishimura O"/>
            <person name="Nakagawa R"/>
            <person name="Tanegashima C"/>
            <person name="Kiyatake I"/>
            <person name="Matsumoto R"/>
            <person name="Murakumo K"/>
            <person name="Nishida K"/>
            <person name="Terakita A"/>
            <person name="Kuratani S"/>
            <person name="Sato K"/>
            <person name="Hyodo S Kuraku.S."/>
        </authorList>
    </citation>
    <scope>NUCLEOTIDE SEQUENCE [LARGE SCALE GENOMIC DNA]</scope>
</reference>
<dbReference type="PROSITE" id="PS51053">
    <property type="entry name" value="SERTA"/>
    <property type="match status" value="1"/>
</dbReference>
<evidence type="ECO:0000313" key="4">
    <source>
        <dbReference type="Proteomes" id="UP000288216"/>
    </source>
</evidence>
<dbReference type="InterPro" id="IPR012332">
    <property type="entry name" value="Autotransporter_pectin_lyase_C"/>
</dbReference>
<dbReference type="AlphaFoldDB" id="A0A401PVZ6"/>
<feature type="compositionally biased region" description="Basic and acidic residues" evidence="1">
    <location>
        <begin position="504"/>
        <end position="521"/>
    </location>
</feature>
<organism evidence="3 4">
    <name type="scientific">Scyliorhinus torazame</name>
    <name type="common">Cloudy catshark</name>
    <name type="synonym">Catulus torazame</name>
    <dbReference type="NCBI Taxonomy" id="75743"/>
    <lineage>
        <taxon>Eukaryota</taxon>
        <taxon>Metazoa</taxon>
        <taxon>Chordata</taxon>
        <taxon>Craniata</taxon>
        <taxon>Vertebrata</taxon>
        <taxon>Chondrichthyes</taxon>
        <taxon>Elasmobranchii</taxon>
        <taxon>Galeomorphii</taxon>
        <taxon>Galeoidea</taxon>
        <taxon>Carcharhiniformes</taxon>
        <taxon>Scyliorhinidae</taxon>
        <taxon>Scyliorhinus</taxon>
    </lineage>
</organism>
<dbReference type="GO" id="GO:0005634">
    <property type="term" value="C:nucleus"/>
    <property type="evidence" value="ECO:0007669"/>
    <property type="project" value="TreeGrafter"/>
</dbReference>
<feature type="domain" description="SERTA" evidence="2">
    <location>
        <begin position="344"/>
        <end position="391"/>
    </location>
</feature>
<dbReference type="STRING" id="75743.A0A401PVZ6"/>
<dbReference type="PANTHER" id="PTHR16277">
    <property type="entry name" value="CELL DIVISION CYCLE ASSOCIATED PROTEIN 4/SERTA DOMAIN-CONTAINING PROTEIN 2"/>
    <property type="match status" value="1"/>
</dbReference>
<feature type="compositionally biased region" description="Polar residues" evidence="1">
    <location>
        <begin position="488"/>
        <end position="503"/>
    </location>
</feature>
<proteinExistence type="predicted"/>
<dbReference type="Proteomes" id="UP000288216">
    <property type="component" value="Unassembled WGS sequence"/>
</dbReference>
<evidence type="ECO:0000256" key="1">
    <source>
        <dbReference type="SAM" id="MobiDB-lite"/>
    </source>
</evidence>
<sequence>MLAARSVPLVFCLTRIKGEQVQNVKRASEYRVRGGALEYHVSGGALEYVSGGAIEYHVSGGALEYVSGGALDYRVSGGALDYRVSGGALDYRVSGGALDYRVSDGALEYRVSGGALEYVSGGAIEYHVSGGALEYVSSGALDYRVSGGALDYRVSDGALEYRVSGGALEYVSGGALEYVSGGAIEYHVSGGALEYVSGGALEYRVSGGALEYRVSGGAIEYHVSGGALEYVSGGALEYRASGGVLEYRVSGGALDYRVSGGALDYRVSGGALDYRVSGGALDYRVSSGALEYCTTGGALKLNEGISCRSRKYMLAKGAKRKFSEHEDGVEGKMSCGNGPSKVSYTLQRQTIFNISLMKLYNQQPLMEPSLQRTVLINNMLRRIQEELKREGSLRPMFISPSQSSDTLNDNYREVQPAFNHLPVPPIQVTSLTSTTSPDSCLTPASVLEDDTFSSCQTIELSVCKSQNHSLKDSFSSALDEIEELCPSSTTADSKSCKSALNEGSSEKPDELQEGRSSETKFADTLPGNFEITTTGFLTDLTLDDILFADIDTSMYDFDPCTSTTGSSSKMTAVTADDILKTLSPYSNQSVTPSQPFKMDLAELDHIMEVLVGS</sequence>
<evidence type="ECO:0000313" key="3">
    <source>
        <dbReference type="EMBL" id="GCB77300.1"/>
    </source>
</evidence>
<evidence type="ECO:0000259" key="2">
    <source>
        <dbReference type="PROSITE" id="PS51053"/>
    </source>
</evidence>
<gene>
    <name evidence="3" type="ORF">scyTo_0019266</name>
</gene>
<dbReference type="InterPro" id="IPR052262">
    <property type="entry name" value="E2F-SERTA_domain_protein"/>
</dbReference>
<dbReference type="EMBL" id="BFAA01014153">
    <property type="protein sequence ID" value="GCB77300.1"/>
    <property type="molecule type" value="Genomic_DNA"/>
</dbReference>
<accession>A0A401PVZ6</accession>
<protein>
    <recommendedName>
        <fullName evidence="2">SERTA domain-containing protein</fullName>
    </recommendedName>
</protein>
<dbReference type="InterPro" id="IPR009263">
    <property type="entry name" value="SERTA_dom"/>
</dbReference>
<dbReference type="OrthoDB" id="8910518at2759"/>
<dbReference type="PANTHER" id="PTHR16277:SF10">
    <property type="entry name" value="SERTA DOMAIN-CONTAINING PROTEIN 2"/>
    <property type="match status" value="1"/>
</dbReference>
<comment type="caution">
    <text evidence="3">The sequence shown here is derived from an EMBL/GenBank/DDBJ whole genome shotgun (WGS) entry which is preliminary data.</text>
</comment>
<feature type="region of interest" description="Disordered" evidence="1">
    <location>
        <begin position="488"/>
        <end position="522"/>
    </location>
</feature>
<name>A0A401PVZ6_SCYTO</name>
<dbReference type="Pfam" id="PF06031">
    <property type="entry name" value="SERTA"/>
    <property type="match status" value="1"/>
</dbReference>
<dbReference type="Gene3D" id="2.160.20.20">
    <property type="match status" value="1"/>
</dbReference>
<keyword evidence="4" id="KW-1185">Reference proteome</keyword>